<dbReference type="KEGG" id="uli:ETAA1_33700"/>
<evidence type="ECO:0000313" key="11">
    <source>
        <dbReference type="Proteomes" id="UP000319576"/>
    </source>
</evidence>
<sequence>MTAPRLRMTGVRKSYGPTHALRGVDLELAAGEVHALVGENGAGKSTLMKVLSGAEPPDAGTMALDGMPYRPAGPQAARRRGVAMIYQELAVCPHLSVEANVLLGLESTSAGFLRKTADRDRVRAALAELGHPEIDPAASVESLSPAARQVVEIARALLTDVKLLVLDEPTSALTQEDAQRLFELVARLKGRGVTVVYISHFLEEIEAVADRYTVLRDGSAVGTGRVTDVTRPRLVELMVGRAVDEQYPRVPHAAGEVILELNGVAGSPLPRSASLTLRRGEILGLAGLVGSGRTELLRAVYGLAPVREGSVKVQAFTGGTATPTQRIRQGLGLLSEDRKEEGLALSRSLADNLTLSRFAPLARHGFLSPARIRAAASAQLTRLGVKYRDAEQPAAELSGGNQQKVALGRLLHQDADVFLLDEPTRGVDVGSKADIYRLIGELAAAGKAVLVVSSYLPELFGVCDRIAVMARGTLGPARPVADWTPEAVIAAATGADKPSTPAHHV</sequence>
<dbReference type="OrthoDB" id="9771863at2"/>
<keyword evidence="1" id="KW-0813">Transport</keyword>
<dbReference type="PROSITE" id="PS50893">
    <property type="entry name" value="ABC_TRANSPORTER_2"/>
    <property type="match status" value="2"/>
</dbReference>
<organism evidence="10 11">
    <name type="scientific">Urbifossiella limnaea</name>
    <dbReference type="NCBI Taxonomy" id="2528023"/>
    <lineage>
        <taxon>Bacteria</taxon>
        <taxon>Pseudomonadati</taxon>
        <taxon>Planctomycetota</taxon>
        <taxon>Planctomycetia</taxon>
        <taxon>Gemmatales</taxon>
        <taxon>Gemmataceae</taxon>
        <taxon>Urbifossiella</taxon>
    </lineage>
</organism>
<dbReference type="CDD" id="cd03216">
    <property type="entry name" value="ABC_Carb_Monos_I"/>
    <property type="match status" value="1"/>
</dbReference>
<keyword evidence="2" id="KW-1003">Cell membrane</keyword>
<dbReference type="Pfam" id="PF00005">
    <property type="entry name" value="ABC_tran"/>
    <property type="match status" value="2"/>
</dbReference>
<dbReference type="SUPFAM" id="SSF52540">
    <property type="entry name" value="P-loop containing nucleoside triphosphate hydrolases"/>
    <property type="match status" value="2"/>
</dbReference>
<dbReference type="AlphaFoldDB" id="A0A517XV64"/>
<dbReference type="EC" id="3.6.3.17" evidence="10"/>
<evidence type="ECO:0000256" key="7">
    <source>
        <dbReference type="ARBA" id="ARBA00022967"/>
    </source>
</evidence>
<keyword evidence="4" id="KW-0677">Repeat</keyword>
<evidence type="ECO:0000256" key="8">
    <source>
        <dbReference type="ARBA" id="ARBA00023136"/>
    </source>
</evidence>
<feature type="domain" description="ABC transporter" evidence="9">
    <location>
        <begin position="253"/>
        <end position="496"/>
    </location>
</feature>
<keyword evidence="6 10" id="KW-0067">ATP-binding</keyword>
<dbReference type="PROSITE" id="PS00211">
    <property type="entry name" value="ABC_TRANSPORTER_1"/>
    <property type="match status" value="1"/>
</dbReference>
<dbReference type="CDD" id="cd03215">
    <property type="entry name" value="ABC_Carb_Monos_II"/>
    <property type="match status" value="1"/>
</dbReference>
<dbReference type="InterPro" id="IPR003593">
    <property type="entry name" value="AAA+_ATPase"/>
</dbReference>
<dbReference type="InterPro" id="IPR050107">
    <property type="entry name" value="ABC_carbohydrate_import_ATPase"/>
</dbReference>
<dbReference type="GO" id="GO:0005524">
    <property type="term" value="F:ATP binding"/>
    <property type="evidence" value="ECO:0007669"/>
    <property type="project" value="UniProtKB-KW"/>
</dbReference>
<keyword evidence="10" id="KW-0378">Hydrolase</keyword>
<name>A0A517XV64_9BACT</name>
<keyword evidence="7" id="KW-1278">Translocase</keyword>
<reference evidence="10 11" key="1">
    <citation type="submission" date="2019-02" db="EMBL/GenBank/DDBJ databases">
        <title>Deep-cultivation of Planctomycetes and their phenomic and genomic characterization uncovers novel biology.</title>
        <authorList>
            <person name="Wiegand S."/>
            <person name="Jogler M."/>
            <person name="Boedeker C."/>
            <person name="Pinto D."/>
            <person name="Vollmers J."/>
            <person name="Rivas-Marin E."/>
            <person name="Kohn T."/>
            <person name="Peeters S.H."/>
            <person name="Heuer A."/>
            <person name="Rast P."/>
            <person name="Oberbeckmann S."/>
            <person name="Bunk B."/>
            <person name="Jeske O."/>
            <person name="Meyerdierks A."/>
            <person name="Storesund J.E."/>
            <person name="Kallscheuer N."/>
            <person name="Luecker S."/>
            <person name="Lage O.M."/>
            <person name="Pohl T."/>
            <person name="Merkel B.J."/>
            <person name="Hornburger P."/>
            <person name="Mueller R.-W."/>
            <person name="Bruemmer F."/>
            <person name="Labrenz M."/>
            <person name="Spormann A.M."/>
            <person name="Op den Camp H."/>
            <person name="Overmann J."/>
            <person name="Amann R."/>
            <person name="Jetten M.S.M."/>
            <person name="Mascher T."/>
            <person name="Medema M.H."/>
            <person name="Devos D.P."/>
            <person name="Kaster A.-K."/>
            <person name="Ovreas L."/>
            <person name="Rohde M."/>
            <person name="Galperin M.Y."/>
            <person name="Jogler C."/>
        </authorList>
    </citation>
    <scope>NUCLEOTIDE SEQUENCE [LARGE SCALE GENOMIC DNA]</scope>
    <source>
        <strain evidence="10 11">ETA_A1</strain>
    </source>
</reference>
<protein>
    <submittedName>
        <fullName evidence="10">Ribose import ATP-binding protein RbsA</fullName>
        <ecNumber evidence="10">3.6.3.17</ecNumber>
    </submittedName>
</protein>
<dbReference type="InterPro" id="IPR003439">
    <property type="entry name" value="ABC_transporter-like_ATP-bd"/>
</dbReference>
<dbReference type="PANTHER" id="PTHR43790">
    <property type="entry name" value="CARBOHYDRATE TRANSPORT ATP-BINDING PROTEIN MG119-RELATED"/>
    <property type="match status" value="1"/>
</dbReference>
<evidence type="ECO:0000256" key="4">
    <source>
        <dbReference type="ARBA" id="ARBA00022737"/>
    </source>
</evidence>
<dbReference type="Gene3D" id="3.40.50.300">
    <property type="entry name" value="P-loop containing nucleotide triphosphate hydrolases"/>
    <property type="match status" value="2"/>
</dbReference>
<evidence type="ECO:0000259" key="9">
    <source>
        <dbReference type="PROSITE" id="PS50893"/>
    </source>
</evidence>
<keyword evidence="8" id="KW-0472">Membrane</keyword>
<dbReference type="SMART" id="SM00382">
    <property type="entry name" value="AAA"/>
    <property type="match status" value="2"/>
</dbReference>
<keyword evidence="3" id="KW-0762">Sugar transport</keyword>
<evidence type="ECO:0000256" key="5">
    <source>
        <dbReference type="ARBA" id="ARBA00022741"/>
    </source>
</evidence>
<keyword evidence="5" id="KW-0547">Nucleotide-binding</keyword>
<gene>
    <name evidence="10" type="primary">rbsA_1</name>
    <name evidence="10" type="ORF">ETAA1_33700</name>
</gene>
<evidence type="ECO:0000256" key="2">
    <source>
        <dbReference type="ARBA" id="ARBA00022475"/>
    </source>
</evidence>
<evidence type="ECO:0000256" key="6">
    <source>
        <dbReference type="ARBA" id="ARBA00022840"/>
    </source>
</evidence>
<accession>A0A517XV64</accession>
<dbReference type="GO" id="GO:0016887">
    <property type="term" value="F:ATP hydrolysis activity"/>
    <property type="evidence" value="ECO:0007669"/>
    <property type="project" value="InterPro"/>
</dbReference>
<proteinExistence type="predicted"/>
<dbReference type="InterPro" id="IPR017871">
    <property type="entry name" value="ABC_transporter-like_CS"/>
</dbReference>
<feature type="domain" description="ABC transporter" evidence="9">
    <location>
        <begin position="6"/>
        <end position="242"/>
    </location>
</feature>
<evidence type="ECO:0000256" key="1">
    <source>
        <dbReference type="ARBA" id="ARBA00022448"/>
    </source>
</evidence>
<dbReference type="PANTHER" id="PTHR43790:SF3">
    <property type="entry name" value="D-ALLOSE IMPORT ATP-BINDING PROTEIN ALSA-RELATED"/>
    <property type="match status" value="1"/>
</dbReference>
<dbReference type="Proteomes" id="UP000319576">
    <property type="component" value="Chromosome"/>
</dbReference>
<dbReference type="InterPro" id="IPR027417">
    <property type="entry name" value="P-loop_NTPase"/>
</dbReference>
<dbReference type="EMBL" id="CP036273">
    <property type="protein sequence ID" value="QDU21403.1"/>
    <property type="molecule type" value="Genomic_DNA"/>
</dbReference>
<keyword evidence="11" id="KW-1185">Reference proteome</keyword>
<evidence type="ECO:0000313" key="10">
    <source>
        <dbReference type="EMBL" id="QDU21403.1"/>
    </source>
</evidence>
<evidence type="ECO:0000256" key="3">
    <source>
        <dbReference type="ARBA" id="ARBA00022597"/>
    </source>
</evidence>